<gene>
    <name evidence="2" type="ORF">NCTC949_01925</name>
</gene>
<feature type="transmembrane region" description="Helical" evidence="1">
    <location>
        <begin position="46"/>
        <end position="68"/>
    </location>
</feature>
<dbReference type="AlphaFoldDB" id="A0AB38VTV7"/>
<proteinExistence type="predicted"/>
<evidence type="ECO:0000313" key="3">
    <source>
        <dbReference type="Proteomes" id="UP000271380"/>
    </source>
</evidence>
<feature type="transmembrane region" description="Helical" evidence="1">
    <location>
        <begin position="92"/>
        <end position="115"/>
    </location>
</feature>
<keyword evidence="1" id="KW-0472">Membrane</keyword>
<sequence length="227" mass="24671">MPPRYECKCGGIAMKMKNIDPQTRGLDYLETKPANKRLYISPKAGGYASVVVFAVLSFLIMGAVWGFLRPSYSATVIEGSQIAVGNEENVEFIAFFLYVVMTALIAGCCGIGAFLKLEKLRGLGMLFWVTLWSFLGGQIFLDTGELVAGLVHTVGENLMIGEVVRYVPRLQLGIAAQAVAPFWAVLLYWCAYVSTPEGEPTISVSSKNPTGVASEAELMHEGISEKE</sequence>
<keyword evidence="1" id="KW-1133">Transmembrane helix</keyword>
<reference evidence="2 3" key="1">
    <citation type="submission" date="2018-12" db="EMBL/GenBank/DDBJ databases">
        <authorList>
            <consortium name="Pathogen Informatics"/>
        </authorList>
    </citation>
    <scope>NUCLEOTIDE SEQUENCE [LARGE SCALE GENOMIC DNA]</scope>
    <source>
        <strain evidence="2 3">NCTC949</strain>
    </source>
</reference>
<evidence type="ECO:0000256" key="1">
    <source>
        <dbReference type="SAM" id="Phobius"/>
    </source>
</evidence>
<keyword evidence="1" id="KW-0812">Transmembrane</keyword>
<evidence type="ECO:0000313" key="2">
    <source>
        <dbReference type="EMBL" id="VEH08802.1"/>
    </source>
</evidence>
<organism evidence="2 3">
    <name type="scientific">Corynebacterium kutscheri</name>
    <dbReference type="NCBI Taxonomy" id="35755"/>
    <lineage>
        <taxon>Bacteria</taxon>
        <taxon>Bacillati</taxon>
        <taxon>Actinomycetota</taxon>
        <taxon>Actinomycetes</taxon>
        <taxon>Mycobacteriales</taxon>
        <taxon>Corynebacteriaceae</taxon>
        <taxon>Corynebacterium</taxon>
    </lineage>
</organism>
<accession>A0AB38VTV7</accession>
<protein>
    <submittedName>
        <fullName evidence="2">Hypothetical membrane protein</fullName>
    </submittedName>
</protein>
<name>A0AB38VTV7_9CORY</name>
<feature type="transmembrane region" description="Helical" evidence="1">
    <location>
        <begin position="174"/>
        <end position="193"/>
    </location>
</feature>
<feature type="transmembrane region" description="Helical" evidence="1">
    <location>
        <begin position="122"/>
        <end position="141"/>
    </location>
</feature>
<dbReference type="Proteomes" id="UP000271380">
    <property type="component" value="Chromosome"/>
</dbReference>
<dbReference type="EMBL" id="LR134377">
    <property type="protein sequence ID" value="VEH08802.1"/>
    <property type="molecule type" value="Genomic_DNA"/>
</dbReference>